<dbReference type="InterPro" id="IPR008969">
    <property type="entry name" value="CarboxyPept-like_regulatory"/>
</dbReference>
<keyword evidence="1" id="KW-0732">Signal</keyword>
<dbReference type="Gene3D" id="2.60.40.1120">
    <property type="entry name" value="Carboxypeptidase-like, regulatory domain"/>
    <property type="match status" value="1"/>
</dbReference>
<protein>
    <recommendedName>
        <fullName evidence="4">Carboxypeptidase regulatory-like domain-containing protein</fullName>
    </recommendedName>
</protein>
<comment type="caution">
    <text evidence="2">The sequence shown here is derived from an EMBL/GenBank/DDBJ whole genome shotgun (WGS) entry which is preliminary data.</text>
</comment>
<name>A0A4Z0PMH2_9BACT</name>
<dbReference type="AlphaFoldDB" id="A0A4Z0PMH2"/>
<reference evidence="2 3" key="1">
    <citation type="submission" date="2019-04" db="EMBL/GenBank/DDBJ databases">
        <authorList>
            <person name="Feng G."/>
            <person name="Zhang J."/>
            <person name="Zhu H."/>
        </authorList>
    </citation>
    <scope>NUCLEOTIDE SEQUENCE [LARGE SCALE GENOMIC DNA]</scope>
    <source>
        <strain evidence="2 3">JCM 17223</strain>
    </source>
</reference>
<dbReference type="Pfam" id="PF13715">
    <property type="entry name" value="CarbopepD_reg_2"/>
    <property type="match status" value="1"/>
</dbReference>
<organism evidence="2 3">
    <name type="scientific">Hymenobacter elongatus</name>
    <dbReference type="NCBI Taxonomy" id="877208"/>
    <lineage>
        <taxon>Bacteria</taxon>
        <taxon>Pseudomonadati</taxon>
        <taxon>Bacteroidota</taxon>
        <taxon>Cytophagia</taxon>
        <taxon>Cytophagales</taxon>
        <taxon>Hymenobacteraceae</taxon>
        <taxon>Hymenobacter</taxon>
    </lineage>
</organism>
<evidence type="ECO:0000313" key="2">
    <source>
        <dbReference type="EMBL" id="TGE17008.1"/>
    </source>
</evidence>
<feature type="signal peptide" evidence="1">
    <location>
        <begin position="1"/>
        <end position="21"/>
    </location>
</feature>
<evidence type="ECO:0000313" key="3">
    <source>
        <dbReference type="Proteomes" id="UP000297739"/>
    </source>
</evidence>
<sequence>MRHFSSLLTFLFLTASQAVLAQSDPSRRLALADDAGEKTAAGAAHLIRLACAPLTGQVTDADGQPISSVTVMIKGTRNVYLSDTEGRFELTAPVYREQVLVVEAAGYLARVVPMTDCTLPVLTLERDPSMRIRRSGKRAGQVTRSNNAYLE</sequence>
<dbReference type="Proteomes" id="UP000297739">
    <property type="component" value="Unassembled WGS sequence"/>
</dbReference>
<keyword evidence="3" id="KW-1185">Reference proteome</keyword>
<dbReference type="EMBL" id="SRLD01000013">
    <property type="protein sequence ID" value="TGE17008.1"/>
    <property type="molecule type" value="Genomic_DNA"/>
</dbReference>
<dbReference type="OrthoDB" id="884889at2"/>
<feature type="chain" id="PRO_5021193332" description="Carboxypeptidase regulatory-like domain-containing protein" evidence="1">
    <location>
        <begin position="22"/>
        <end position="151"/>
    </location>
</feature>
<dbReference type="SUPFAM" id="SSF49464">
    <property type="entry name" value="Carboxypeptidase regulatory domain-like"/>
    <property type="match status" value="1"/>
</dbReference>
<evidence type="ECO:0008006" key="4">
    <source>
        <dbReference type="Google" id="ProtNLM"/>
    </source>
</evidence>
<proteinExistence type="predicted"/>
<evidence type="ECO:0000256" key="1">
    <source>
        <dbReference type="SAM" id="SignalP"/>
    </source>
</evidence>
<gene>
    <name evidence="2" type="ORF">E5J99_08450</name>
</gene>
<accession>A0A4Z0PMH2</accession>